<dbReference type="PANTHER" id="PTHR12604">
    <property type="entry name" value="KU AUTOANTIGEN DNA HELICASE"/>
    <property type="match status" value="1"/>
</dbReference>
<dbReference type="SMART" id="SM00559">
    <property type="entry name" value="Ku78"/>
    <property type="match status" value="1"/>
</dbReference>
<evidence type="ECO:0000256" key="10">
    <source>
        <dbReference type="ARBA" id="ARBA00023242"/>
    </source>
</evidence>
<evidence type="ECO:0000256" key="1">
    <source>
        <dbReference type="ARBA" id="ARBA00004123"/>
    </source>
</evidence>
<evidence type="ECO:0000256" key="5">
    <source>
        <dbReference type="ARBA" id="ARBA00022806"/>
    </source>
</evidence>
<reference evidence="13 14" key="1">
    <citation type="journal article" date="2004" name="Science">
        <title>The genome of the diatom Thalassiosira pseudonana: ecology, evolution, and metabolism.</title>
        <authorList>
            <person name="Armbrust E.V."/>
            <person name="Berges J.A."/>
            <person name="Bowler C."/>
            <person name="Green B.R."/>
            <person name="Martinez D."/>
            <person name="Putnam N.H."/>
            <person name="Zhou S."/>
            <person name="Allen A.E."/>
            <person name="Apt K.E."/>
            <person name="Bechner M."/>
            <person name="Brzezinski M.A."/>
            <person name="Chaal B.K."/>
            <person name="Chiovitti A."/>
            <person name="Davis A.K."/>
            <person name="Demarest M.S."/>
            <person name="Detter J.C."/>
            <person name="Glavina T."/>
            <person name="Goodstein D."/>
            <person name="Hadi M.Z."/>
            <person name="Hellsten U."/>
            <person name="Hildebrand M."/>
            <person name="Jenkins B.D."/>
            <person name="Jurka J."/>
            <person name="Kapitonov V.V."/>
            <person name="Kroger N."/>
            <person name="Lau W.W."/>
            <person name="Lane T.W."/>
            <person name="Larimer F.W."/>
            <person name="Lippmeier J.C."/>
            <person name="Lucas S."/>
            <person name="Medina M."/>
            <person name="Montsant A."/>
            <person name="Obornik M."/>
            <person name="Parker M.S."/>
            <person name="Palenik B."/>
            <person name="Pazour G.J."/>
            <person name="Richardson P.M."/>
            <person name="Rynearson T.A."/>
            <person name="Saito M.A."/>
            <person name="Schwartz D.C."/>
            <person name="Thamatrakoln K."/>
            <person name="Valentin K."/>
            <person name="Vardi A."/>
            <person name="Wilkerson F.P."/>
            <person name="Rokhsar D.S."/>
        </authorList>
    </citation>
    <scope>NUCLEOTIDE SEQUENCE [LARGE SCALE GENOMIC DNA]</scope>
    <source>
        <strain evidence="13 14">CCMP1335</strain>
    </source>
</reference>
<feature type="domain" description="Ku" evidence="12">
    <location>
        <begin position="315"/>
        <end position="458"/>
    </location>
</feature>
<dbReference type="AlphaFoldDB" id="B8C4H9"/>
<keyword evidence="5" id="KW-0347">Helicase</keyword>
<evidence type="ECO:0000256" key="2">
    <source>
        <dbReference type="ARBA" id="ARBA00022741"/>
    </source>
</evidence>
<keyword evidence="4" id="KW-0378">Hydrolase</keyword>
<dbReference type="PANTHER" id="PTHR12604:SF2">
    <property type="entry name" value="X-RAY REPAIR CROSS-COMPLEMENTING PROTEIN 6"/>
    <property type="match status" value="1"/>
</dbReference>
<name>B8C4H9_THAPS</name>
<keyword evidence="6" id="KW-0067">ATP-binding</keyword>
<keyword evidence="3" id="KW-0227">DNA damage</keyword>
<dbReference type="GO" id="GO:0004386">
    <property type="term" value="F:helicase activity"/>
    <property type="evidence" value="ECO:0007669"/>
    <property type="project" value="UniProtKB-KW"/>
</dbReference>
<dbReference type="InterPro" id="IPR006164">
    <property type="entry name" value="DNA_bd_Ku70/Ku80"/>
</dbReference>
<evidence type="ECO:0000256" key="9">
    <source>
        <dbReference type="ARBA" id="ARBA00023204"/>
    </source>
</evidence>
<evidence type="ECO:0000256" key="6">
    <source>
        <dbReference type="ARBA" id="ARBA00022840"/>
    </source>
</evidence>
<dbReference type="GO" id="GO:0042162">
    <property type="term" value="F:telomeric DNA binding"/>
    <property type="evidence" value="ECO:0000318"/>
    <property type="project" value="GO_Central"/>
</dbReference>
<evidence type="ECO:0000256" key="11">
    <source>
        <dbReference type="SAM" id="MobiDB-lite"/>
    </source>
</evidence>
<dbReference type="Gene3D" id="4.10.970.10">
    <property type="entry name" value="Ku70, bridge and pillars"/>
    <property type="match status" value="1"/>
</dbReference>
<dbReference type="GO" id="GO:0005524">
    <property type="term" value="F:ATP binding"/>
    <property type="evidence" value="ECO:0007669"/>
    <property type="project" value="UniProtKB-KW"/>
</dbReference>
<dbReference type="GO" id="GO:0016874">
    <property type="term" value="F:ligase activity"/>
    <property type="evidence" value="ECO:0007669"/>
    <property type="project" value="UniProtKB-KW"/>
</dbReference>
<keyword evidence="7" id="KW-0238">DNA-binding</keyword>
<accession>B8C4H9</accession>
<dbReference type="InterPro" id="IPR027388">
    <property type="entry name" value="Ku70_bridge/pillars_dom_sf"/>
</dbReference>
<dbReference type="InterPro" id="IPR036465">
    <property type="entry name" value="vWFA_dom_sf"/>
</dbReference>
<dbReference type="Pfam" id="PF03731">
    <property type="entry name" value="Ku_N"/>
    <property type="match status" value="1"/>
</dbReference>
<dbReference type="GeneID" id="7444591"/>
<feature type="region of interest" description="Disordered" evidence="11">
    <location>
        <begin position="1"/>
        <end position="39"/>
    </location>
</feature>
<evidence type="ECO:0000313" key="14">
    <source>
        <dbReference type="Proteomes" id="UP000001449"/>
    </source>
</evidence>
<dbReference type="InterPro" id="IPR005161">
    <property type="entry name" value="Ku_N"/>
</dbReference>
<dbReference type="GO" id="GO:0043564">
    <property type="term" value="C:Ku70:Ku80 complex"/>
    <property type="evidence" value="ECO:0000318"/>
    <property type="project" value="GO_Central"/>
</dbReference>
<organism evidence="13 14">
    <name type="scientific">Thalassiosira pseudonana</name>
    <name type="common">Marine diatom</name>
    <name type="synonym">Cyclotella nana</name>
    <dbReference type="NCBI Taxonomy" id="35128"/>
    <lineage>
        <taxon>Eukaryota</taxon>
        <taxon>Sar</taxon>
        <taxon>Stramenopiles</taxon>
        <taxon>Ochrophyta</taxon>
        <taxon>Bacillariophyta</taxon>
        <taxon>Coscinodiscophyceae</taxon>
        <taxon>Thalassiosirophycidae</taxon>
        <taxon>Thalassiosirales</taxon>
        <taxon>Thalassiosiraceae</taxon>
        <taxon>Thalassiosira</taxon>
    </lineage>
</organism>
<dbReference type="GO" id="GO:0000723">
    <property type="term" value="P:telomere maintenance"/>
    <property type="evidence" value="ECO:0000318"/>
    <property type="project" value="GO_Central"/>
</dbReference>
<dbReference type="RefSeq" id="XP_002291222.1">
    <property type="nucleotide sequence ID" value="XM_002291186.1"/>
</dbReference>
<gene>
    <name evidence="13" type="ORF">THAPSDRAFT_263010</name>
</gene>
<protein>
    <submittedName>
        <fullName evidence="13">ATP dependent DNA ligase 1</fullName>
    </submittedName>
</protein>
<dbReference type="Proteomes" id="UP000001449">
    <property type="component" value="Chromosome 6"/>
</dbReference>
<evidence type="ECO:0000313" key="13">
    <source>
        <dbReference type="EMBL" id="EED91329.1"/>
    </source>
</evidence>
<evidence type="ECO:0000256" key="4">
    <source>
        <dbReference type="ARBA" id="ARBA00022801"/>
    </source>
</evidence>
<dbReference type="OMA" id="MFERYIP"/>
<evidence type="ECO:0000256" key="7">
    <source>
        <dbReference type="ARBA" id="ARBA00023125"/>
    </source>
</evidence>
<sequence length="597" mass="66936">MPIHSSSIHHTKHSQPEWARGDFFEDDADNDESNNIYNNDLNPPSDNYFGAEHVVLLFDCNPSMFERYIPMMPDEDDVDSDEDMDTLLGIGGGGGSTTENSSIDQVLKIQECLPSKSKRKKQRDLGKEFNTVEVVEGEEEMDGMMDSCPLRQALHDANKAFMKAKKLPDSKAVWIFTNQDDPCKGNIREMSQLASMGHEYQENGIDLFLLPLPKNMKFDKDVFYKTIIDTMTQSDGAVDIEVVLDFFDRAIRKVRKYSSLPLLLPGWKDRENDPGIMLDLFSMVQVKTKPQAVIVHQEMNRATTKVTKTVDKVDSIEIPPERLYTYAEFCGSRVSMKNVDVTKMKSLCNSVRAPSLLILGFKRMSTLSPINLVSKPLLAASNDYLIPGSGKALFNLKQSMLRKDVYAVGELCLKSSAASKMIALVPQNDSRGGFLVLHIPFKDDTRGVASDDYGFVDRNAVDAAKSLVSKTAITNPENIASILPENPLLRHFYTFLESVTLGNELQKPQDDARMDVAGMLEQARDEIENFSLSLPEDDQPVKKAVKRKTSASSGSFKRANAVPERIPNKWIEMYRDDAVENCTANELKEGLRDIGER</sequence>
<dbReference type="Pfam" id="PF02735">
    <property type="entry name" value="Ku"/>
    <property type="match status" value="1"/>
</dbReference>
<evidence type="ECO:0000256" key="3">
    <source>
        <dbReference type="ARBA" id="ARBA00022763"/>
    </source>
</evidence>
<keyword evidence="2" id="KW-0547">Nucleotide-binding</keyword>
<evidence type="ECO:0000256" key="8">
    <source>
        <dbReference type="ARBA" id="ARBA00023172"/>
    </source>
</evidence>
<dbReference type="Gene3D" id="2.40.290.10">
    <property type="match status" value="1"/>
</dbReference>
<comment type="subcellular location">
    <subcellularLocation>
        <location evidence="1">Nucleus</location>
    </subcellularLocation>
</comment>
<dbReference type="InParanoid" id="B8C4H9"/>
<keyword evidence="8" id="KW-0233">DNA recombination</keyword>
<dbReference type="GO" id="GO:0016787">
    <property type="term" value="F:hydrolase activity"/>
    <property type="evidence" value="ECO:0007669"/>
    <property type="project" value="UniProtKB-KW"/>
</dbReference>
<keyword evidence="9" id="KW-0234">DNA repair</keyword>
<dbReference type="GO" id="GO:0006310">
    <property type="term" value="P:DNA recombination"/>
    <property type="evidence" value="ECO:0007669"/>
    <property type="project" value="UniProtKB-KW"/>
</dbReference>
<keyword evidence="10" id="KW-0539">Nucleus</keyword>
<dbReference type="Gene3D" id="3.40.50.410">
    <property type="entry name" value="von Willebrand factor, type A domain"/>
    <property type="match status" value="1"/>
</dbReference>
<keyword evidence="13" id="KW-0436">Ligase</keyword>
<proteinExistence type="predicted"/>
<dbReference type="InterPro" id="IPR016194">
    <property type="entry name" value="SPOC-like_C_dom_sf"/>
</dbReference>
<dbReference type="PaxDb" id="35128-Thaps263010"/>
<dbReference type="HOGENOM" id="CLU_457535_0_0_1"/>
<dbReference type="eggNOG" id="KOG2327">
    <property type="taxonomic scope" value="Eukaryota"/>
</dbReference>
<dbReference type="SUPFAM" id="SSF100939">
    <property type="entry name" value="SPOC domain-like"/>
    <property type="match status" value="1"/>
</dbReference>
<dbReference type="GO" id="GO:0006303">
    <property type="term" value="P:double-strand break repair via nonhomologous end joining"/>
    <property type="evidence" value="ECO:0000318"/>
    <property type="project" value="GO_Central"/>
</dbReference>
<dbReference type="SUPFAM" id="SSF53300">
    <property type="entry name" value="vWA-like"/>
    <property type="match status" value="1"/>
</dbReference>
<dbReference type="EMBL" id="CM000643">
    <property type="protein sequence ID" value="EED91329.1"/>
    <property type="molecule type" value="Genomic_DNA"/>
</dbReference>
<feature type="non-terminal residue" evidence="13">
    <location>
        <position position="597"/>
    </location>
</feature>
<keyword evidence="14" id="KW-1185">Reference proteome</keyword>
<dbReference type="STRING" id="35128.B8C4H9"/>
<reference evidence="13 14" key="2">
    <citation type="journal article" date="2008" name="Nature">
        <title>The Phaeodactylum genome reveals the evolutionary history of diatom genomes.</title>
        <authorList>
            <person name="Bowler C."/>
            <person name="Allen A.E."/>
            <person name="Badger J.H."/>
            <person name="Grimwood J."/>
            <person name="Jabbari K."/>
            <person name="Kuo A."/>
            <person name="Maheswari U."/>
            <person name="Martens C."/>
            <person name="Maumus F."/>
            <person name="Otillar R.P."/>
            <person name="Rayko E."/>
            <person name="Salamov A."/>
            <person name="Vandepoele K."/>
            <person name="Beszteri B."/>
            <person name="Gruber A."/>
            <person name="Heijde M."/>
            <person name="Katinka M."/>
            <person name="Mock T."/>
            <person name="Valentin K."/>
            <person name="Verret F."/>
            <person name="Berges J.A."/>
            <person name="Brownlee C."/>
            <person name="Cadoret J.P."/>
            <person name="Chiovitti A."/>
            <person name="Choi C.J."/>
            <person name="Coesel S."/>
            <person name="De Martino A."/>
            <person name="Detter J.C."/>
            <person name="Durkin C."/>
            <person name="Falciatore A."/>
            <person name="Fournet J."/>
            <person name="Haruta M."/>
            <person name="Huysman M.J."/>
            <person name="Jenkins B.D."/>
            <person name="Jiroutova K."/>
            <person name="Jorgensen R.E."/>
            <person name="Joubert Y."/>
            <person name="Kaplan A."/>
            <person name="Kroger N."/>
            <person name="Kroth P.G."/>
            <person name="La Roche J."/>
            <person name="Lindquist E."/>
            <person name="Lommer M."/>
            <person name="Martin-Jezequel V."/>
            <person name="Lopez P.J."/>
            <person name="Lucas S."/>
            <person name="Mangogna M."/>
            <person name="McGinnis K."/>
            <person name="Medlin L.K."/>
            <person name="Montsant A."/>
            <person name="Oudot-Le Secq M.P."/>
            <person name="Napoli C."/>
            <person name="Obornik M."/>
            <person name="Parker M.S."/>
            <person name="Petit J.L."/>
            <person name="Porcel B.M."/>
            <person name="Poulsen N."/>
            <person name="Robison M."/>
            <person name="Rychlewski L."/>
            <person name="Rynearson T.A."/>
            <person name="Schmutz J."/>
            <person name="Shapiro H."/>
            <person name="Siaut M."/>
            <person name="Stanley M."/>
            <person name="Sussman M.R."/>
            <person name="Taylor A.R."/>
            <person name="Vardi A."/>
            <person name="von Dassow P."/>
            <person name="Vyverman W."/>
            <person name="Willis A."/>
            <person name="Wyrwicz L.S."/>
            <person name="Rokhsar D.S."/>
            <person name="Weissenbach J."/>
            <person name="Armbrust E.V."/>
            <person name="Green B.R."/>
            <person name="Van de Peer Y."/>
            <person name="Grigoriev I.V."/>
        </authorList>
    </citation>
    <scope>NUCLEOTIDE SEQUENCE [LARGE SCALE GENOMIC DNA]</scope>
    <source>
        <strain evidence="13 14">CCMP1335</strain>
    </source>
</reference>
<evidence type="ECO:0000259" key="12">
    <source>
        <dbReference type="SMART" id="SM00559"/>
    </source>
</evidence>
<dbReference type="KEGG" id="tps:THAPSDRAFT_263010"/>
<dbReference type="Gene3D" id="1.10.1600.10">
    <property type="match status" value="1"/>
</dbReference>